<protein>
    <recommendedName>
        <fullName evidence="2">Phosphotyrosine protein phosphatase I domain-containing protein</fullName>
    </recommendedName>
</protein>
<keyword evidence="1" id="KW-0059">Arsenical resistance</keyword>
<proteinExistence type="predicted"/>
<sequence length="137" mass="15559">MKFLFICKANVGRSQMAEAIFNSLTKVHVASSAGLNPPTHWEGEKLSKTKHVAPCMLEIGINVSEKISKRLTEPMVKESDRVVVVGEKEDWPIFLKEFVKLTYWDIVDPGDGDRELHITVRDQIREKVVGLVKELEK</sequence>
<reference evidence="3 4" key="1">
    <citation type="journal article" date="2016" name="Nat. Commun.">
        <title>Thousands of microbial genomes shed light on interconnected biogeochemical processes in an aquifer system.</title>
        <authorList>
            <person name="Anantharaman K."/>
            <person name="Brown C.T."/>
            <person name="Hug L.A."/>
            <person name="Sharon I."/>
            <person name="Castelle C.J."/>
            <person name="Probst A.J."/>
            <person name="Thomas B.C."/>
            <person name="Singh A."/>
            <person name="Wilkins M.J."/>
            <person name="Karaoz U."/>
            <person name="Brodie E.L."/>
            <person name="Williams K.H."/>
            <person name="Hubbard S.S."/>
            <person name="Banfield J.F."/>
        </authorList>
    </citation>
    <scope>NUCLEOTIDE SEQUENCE [LARGE SCALE GENOMIC DNA]</scope>
</reference>
<dbReference type="Proteomes" id="UP000178490">
    <property type="component" value="Unassembled WGS sequence"/>
</dbReference>
<dbReference type="AlphaFoldDB" id="A0A1F6NYW7"/>
<dbReference type="InterPro" id="IPR036196">
    <property type="entry name" value="Ptyr_pPase_sf"/>
</dbReference>
<evidence type="ECO:0000259" key="2">
    <source>
        <dbReference type="SMART" id="SM00226"/>
    </source>
</evidence>
<accession>A0A1F6NYW7</accession>
<dbReference type="EMBL" id="MFRC01000051">
    <property type="protein sequence ID" value="OGH89020.1"/>
    <property type="molecule type" value="Genomic_DNA"/>
</dbReference>
<dbReference type="InterPro" id="IPR023485">
    <property type="entry name" value="Ptyr_pPase"/>
</dbReference>
<dbReference type="Gene3D" id="3.40.50.2300">
    <property type="match status" value="1"/>
</dbReference>
<dbReference type="PANTHER" id="PTHR43428">
    <property type="entry name" value="ARSENATE REDUCTASE"/>
    <property type="match status" value="1"/>
</dbReference>
<feature type="domain" description="Phosphotyrosine protein phosphatase I" evidence="2">
    <location>
        <begin position="1"/>
        <end position="134"/>
    </location>
</feature>
<dbReference type="GO" id="GO:0046685">
    <property type="term" value="P:response to arsenic-containing substance"/>
    <property type="evidence" value="ECO:0007669"/>
    <property type="project" value="UniProtKB-KW"/>
</dbReference>
<gene>
    <name evidence="3" type="ORF">A2537_01265</name>
</gene>
<dbReference type="Pfam" id="PF01451">
    <property type="entry name" value="LMWPc"/>
    <property type="match status" value="1"/>
</dbReference>
<dbReference type="SMART" id="SM00226">
    <property type="entry name" value="LMWPc"/>
    <property type="match status" value="1"/>
</dbReference>
<evidence type="ECO:0000313" key="3">
    <source>
        <dbReference type="EMBL" id="OGH89020.1"/>
    </source>
</evidence>
<evidence type="ECO:0000256" key="1">
    <source>
        <dbReference type="ARBA" id="ARBA00022849"/>
    </source>
</evidence>
<dbReference type="SUPFAM" id="SSF52788">
    <property type="entry name" value="Phosphotyrosine protein phosphatases I"/>
    <property type="match status" value="1"/>
</dbReference>
<dbReference type="PANTHER" id="PTHR43428:SF1">
    <property type="entry name" value="ARSENATE REDUCTASE"/>
    <property type="match status" value="1"/>
</dbReference>
<evidence type="ECO:0000313" key="4">
    <source>
        <dbReference type="Proteomes" id="UP000178490"/>
    </source>
</evidence>
<organism evidence="3 4">
    <name type="scientific">Candidatus Magasanikbacteria bacterium RIFOXYD2_FULL_36_9</name>
    <dbReference type="NCBI Taxonomy" id="1798707"/>
    <lineage>
        <taxon>Bacteria</taxon>
        <taxon>Candidatus Magasanikiibacteriota</taxon>
    </lineage>
</organism>
<name>A0A1F6NYW7_9BACT</name>
<comment type="caution">
    <text evidence="3">The sequence shown here is derived from an EMBL/GenBank/DDBJ whole genome shotgun (WGS) entry which is preliminary data.</text>
</comment>